<accession>A0A1F5ECA2</accession>
<dbReference type="InterPro" id="IPR023577">
    <property type="entry name" value="CYTH_domain"/>
</dbReference>
<gene>
    <name evidence="2" type="ORF">A3A71_02245</name>
</gene>
<dbReference type="STRING" id="1797471.A3A71_02245"/>
<dbReference type="EMBL" id="MEZX01000002">
    <property type="protein sequence ID" value="OGD64844.1"/>
    <property type="molecule type" value="Genomic_DNA"/>
</dbReference>
<dbReference type="SUPFAM" id="SSF55154">
    <property type="entry name" value="CYTH-like phosphatases"/>
    <property type="match status" value="1"/>
</dbReference>
<evidence type="ECO:0000259" key="1">
    <source>
        <dbReference type="PROSITE" id="PS51707"/>
    </source>
</evidence>
<protein>
    <recommendedName>
        <fullName evidence="1">CYTH domain-containing protein</fullName>
    </recommendedName>
</protein>
<sequence>MRRCVFDYPDSRLKDIGGWIRVRDEGDKVTFSYKQLNDRTLHGTKEIEVTVGDFEKTVDLLTAIGLAQKAYQETKREKWTLSKCEITIDTWPWIPTFVELEALTESEIQQLAGKLGFDWKNAMHGSVETAYQKYYDFTEHEIDAWPEITFIPEPAWLLAKKKL</sequence>
<dbReference type="Proteomes" id="UP000177481">
    <property type="component" value="Unassembled WGS sequence"/>
</dbReference>
<evidence type="ECO:0000313" key="3">
    <source>
        <dbReference type="Proteomes" id="UP000177481"/>
    </source>
</evidence>
<dbReference type="AlphaFoldDB" id="A0A1F5ECA2"/>
<dbReference type="InterPro" id="IPR033469">
    <property type="entry name" value="CYTH-like_dom_sf"/>
</dbReference>
<reference evidence="2 3" key="1">
    <citation type="journal article" date="2016" name="Nat. Commun.">
        <title>Thousands of microbial genomes shed light on interconnected biogeochemical processes in an aquifer system.</title>
        <authorList>
            <person name="Anantharaman K."/>
            <person name="Brown C.T."/>
            <person name="Hug L.A."/>
            <person name="Sharon I."/>
            <person name="Castelle C.J."/>
            <person name="Probst A.J."/>
            <person name="Thomas B.C."/>
            <person name="Singh A."/>
            <person name="Wilkins M.J."/>
            <person name="Karaoz U."/>
            <person name="Brodie E.L."/>
            <person name="Williams K.H."/>
            <person name="Hubbard S.S."/>
            <person name="Banfield J.F."/>
        </authorList>
    </citation>
    <scope>NUCLEOTIDE SEQUENCE [LARGE SCALE GENOMIC DNA]</scope>
</reference>
<dbReference type="Gene3D" id="2.40.320.10">
    <property type="entry name" value="Hypothetical Protein Pfu-838710-001"/>
    <property type="match status" value="1"/>
</dbReference>
<comment type="caution">
    <text evidence="2">The sequence shown here is derived from an EMBL/GenBank/DDBJ whole genome shotgun (WGS) entry which is preliminary data.</text>
</comment>
<name>A0A1F5ECA2_9BACT</name>
<dbReference type="Pfam" id="PF01928">
    <property type="entry name" value="CYTH"/>
    <property type="match status" value="1"/>
</dbReference>
<feature type="domain" description="CYTH" evidence="1">
    <location>
        <begin position="1"/>
        <end position="137"/>
    </location>
</feature>
<evidence type="ECO:0000313" key="2">
    <source>
        <dbReference type="EMBL" id="OGD64844.1"/>
    </source>
</evidence>
<organism evidence="2 3">
    <name type="scientific">Candidatus Berkelbacteria bacterium RIFCSPLOWO2_01_FULL_50_28</name>
    <dbReference type="NCBI Taxonomy" id="1797471"/>
    <lineage>
        <taxon>Bacteria</taxon>
        <taxon>Candidatus Berkelbacteria</taxon>
    </lineage>
</organism>
<proteinExistence type="predicted"/>
<dbReference type="PROSITE" id="PS51707">
    <property type="entry name" value="CYTH"/>
    <property type="match status" value="1"/>
</dbReference>